<keyword evidence="1 2" id="KW-0728">SH3 domain</keyword>
<dbReference type="PROSITE" id="PS50002">
    <property type="entry name" value="SH3"/>
    <property type="match status" value="1"/>
</dbReference>
<gene>
    <name evidence="4" type="ORF">EG68_01304</name>
</gene>
<organism evidence="4 5">
    <name type="scientific">Paragonimus skrjabini miyazakii</name>
    <dbReference type="NCBI Taxonomy" id="59628"/>
    <lineage>
        <taxon>Eukaryota</taxon>
        <taxon>Metazoa</taxon>
        <taxon>Spiralia</taxon>
        <taxon>Lophotrochozoa</taxon>
        <taxon>Platyhelminthes</taxon>
        <taxon>Trematoda</taxon>
        <taxon>Digenea</taxon>
        <taxon>Plagiorchiida</taxon>
        <taxon>Troglotremata</taxon>
        <taxon>Troglotrematidae</taxon>
        <taxon>Paragonimus</taxon>
    </lineage>
</organism>
<feature type="domain" description="SH3" evidence="3">
    <location>
        <begin position="342"/>
        <end position="423"/>
    </location>
</feature>
<dbReference type="SUPFAM" id="SSF50044">
    <property type="entry name" value="SH3-domain"/>
    <property type="match status" value="1"/>
</dbReference>
<comment type="caution">
    <text evidence="4">The sequence shown here is derived from an EMBL/GenBank/DDBJ whole genome shotgun (WGS) entry which is preliminary data.</text>
</comment>
<evidence type="ECO:0000313" key="4">
    <source>
        <dbReference type="EMBL" id="KAF7261311.1"/>
    </source>
</evidence>
<evidence type="ECO:0000256" key="1">
    <source>
        <dbReference type="ARBA" id="ARBA00022443"/>
    </source>
</evidence>
<sequence length="506" mass="56471">MGNCIPSSLQLDQLVASPHINGPGLSNDPLGDGAFGTEEEESSANSVLLVEHTHALKISPVGALYSRLFVRAPNHEQDANHICPEKRRERRRKIVVSNSGFNLSSRISVSSQSIQTVVACQKCVTKSGKFHSKESPRFVSQTSLCTACPGNCTRIQPLSCRHTDDRTFTLKIAENMTDNLPANTCKDAVPPRDIEKMDPLAEKHNGSPEDSGLGSCSICGPIDKCDFSDSVCPTGVNKDDNCNENRCGLRIHLARRSEVNCNKLCCPPVPPRINCHESFDRRYRRAPPEYINHFDKLNDRSCLYHRKHTSSADEQPRRKPSTHLNSKAVLSKNQEGLEEDQIESNIALCIEGYTRQDDSELSVYPGEKLLVVDREPRSNSNVPLGSGSWWVVKRLNAKPHCINDRKSSHQGRVPADRLQPVIILPTNHEAWYQVDRVEADRMLLQMGNSIGTYILRPSSVRAVSLNSMFNNPLTDLKSLIRICPAKPMKLTFIVWTDYILVNLSSE</sequence>
<dbReference type="InterPro" id="IPR036028">
    <property type="entry name" value="SH3-like_dom_sf"/>
</dbReference>
<reference evidence="4" key="1">
    <citation type="submission" date="2019-07" db="EMBL/GenBank/DDBJ databases">
        <title>Annotation for the trematode Paragonimus miyazaki's.</title>
        <authorList>
            <person name="Choi Y.-J."/>
        </authorList>
    </citation>
    <scope>NUCLEOTIDE SEQUENCE</scope>
    <source>
        <strain evidence="4">Japan</strain>
    </source>
</reference>
<name>A0A8S9Z870_9TREM</name>
<dbReference type="OrthoDB" id="4062651at2759"/>
<keyword evidence="5" id="KW-1185">Reference proteome</keyword>
<evidence type="ECO:0000256" key="2">
    <source>
        <dbReference type="PROSITE-ProRule" id="PRU00192"/>
    </source>
</evidence>
<accession>A0A8S9Z870</accession>
<dbReference type="AlphaFoldDB" id="A0A8S9Z870"/>
<evidence type="ECO:0000313" key="5">
    <source>
        <dbReference type="Proteomes" id="UP000822476"/>
    </source>
</evidence>
<dbReference type="InterPro" id="IPR001452">
    <property type="entry name" value="SH3_domain"/>
</dbReference>
<protein>
    <recommendedName>
        <fullName evidence="3">SH3 domain-containing protein</fullName>
    </recommendedName>
</protein>
<dbReference type="EMBL" id="JTDE01000420">
    <property type="protein sequence ID" value="KAF7261311.1"/>
    <property type="molecule type" value="Genomic_DNA"/>
</dbReference>
<dbReference type="Proteomes" id="UP000822476">
    <property type="component" value="Unassembled WGS sequence"/>
</dbReference>
<evidence type="ECO:0000259" key="3">
    <source>
        <dbReference type="PROSITE" id="PS50002"/>
    </source>
</evidence>
<proteinExistence type="predicted"/>